<keyword evidence="1" id="KW-0812">Transmembrane</keyword>
<keyword evidence="1" id="KW-0472">Membrane</keyword>
<sequence length="61" mass="6922">MELPPIEVENEKVYLDMPTINGRQDDASLRVSKNYQEYLALSIAGFAVLGILFYQVSKKTN</sequence>
<keyword evidence="1" id="KW-1133">Transmembrane helix</keyword>
<evidence type="ECO:0000313" key="2">
    <source>
        <dbReference type="EMBL" id="QHT28273.1"/>
    </source>
</evidence>
<name>A0A6C0EIM0_9ZZZZ</name>
<organism evidence="2">
    <name type="scientific">viral metagenome</name>
    <dbReference type="NCBI Taxonomy" id="1070528"/>
    <lineage>
        <taxon>unclassified sequences</taxon>
        <taxon>metagenomes</taxon>
        <taxon>organismal metagenomes</taxon>
    </lineage>
</organism>
<reference evidence="2" key="1">
    <citation type="journal article" date="2020" name="Nature">
        <title>Giant virus diversity and host interactions through global metagenomics.</title>
        <authorList>
            <person name="Schulz F."/>
            <person name="Roux S."/>
            <person name="Paez-Espino D."/>
            <person name="Jungbluth S."/>
            <person name="Walsh D.A."/>
            <person name="Denef V.J."/>
            <person name="McMahon K.D."/>
            <person name="Konstantinidis K.T."/>
            <person name="Eloe-Fadrosh E.A."/>
            <person name="Kyrpides N.C."/>
            <person name="Woyke T."/>
        </authorList>
    </citation>
    <scope>NUCLEOTIDE SEQUENCE</scope>
    <source>
        <strain evidence="2">GVMAG-M-3300001348-25</strain>
    </source>
</reference>
<dbReference type="EMBL" id="MN738854">
    <property type="protein sequence ID" value="QHT28273.1"/>
    <property type="molecule type" value="Genomic_DNA"/>
</dbReference>
<protein>
    <submittedName>
        <fullName evidence="2">Uncharacterized protein</fullName>
    </submittedName>
</protein>
<evidence type="ECO:0000256" key="1">
    <source>
        <dbReference type="SAM" id="Phobius"/>
    </source>
</evidence>
<proteinExistence type="predicted"/>
<dbReference type="AlphaFoldDB" id="A0A6C0EIM0"/>
<feature type="transmembrane region" description="Helical" evidence="1">
    <location>
        <begin position="38"/>
        <end position="56"/>
    </location>
</feature>
<accession>A0A6C0EIM0</accession>